<keyword evidence="2" id="KW-0812">Transmembrane</keyword>
<dbReference type="Proteomes" id="UP000266177">
    <property type="component" value="Unassembled WGS sequence"/>
</dbReference>
<dbReference type="GO" id="GO:0032259">
    <property type="term" value="P:methylation"/>
    <property type="evidence" value="ECO:0007669"/>
    <property type="project" value="UniProtKB-KW"/>
</dbReference>
<evidence type="ECO:0000256" key="2">
    <source>
        <dbReference type="SAM" id="Phobius"/>
    </source>
</evidence>
<feature type="transmembrane region" description="Helical" evidence="2">
    <location>
        <begin position="70"/>
        <end position="88"/>
    </location>
</feature>
<dbReference type="GO" id="GO:0008168">
    <property type="term" value="F:methyltransferase activity"/>
    <property type="evidence" value="ECO:0007669"/>
    <property type="project" value="UniProtKB-KW"/>
</dbReference>
<evidence type="ECO:0000313" key="3">
    <source>
        <dbReference type="EMBL" id="RJG24612.1"/>
    </source>
</evidence>
<feature type="region of interest" description="Disordered" evidence="1">
    <location>
        <begin position="168"/>
        <end position="194"/>
    </location>
</feature>
<organism evidence="3 4">
    <name type="scientific">Paenibacillus thiaminolyticus</name>
    <name type="common">Bacillus thiaminolyticus</name>
    <dbReference type="NCBI Taxonomy" id="49283"/>
    <lineage>
        <taxon>Bacteria</taxon>
        <taxon>Bacillati</taxon>
        <taxon>Bacillota</taxon>
        <taxon>Bacilli</taxon>
        <taxon>Bacillales</taxon>
        <taxon>Paenibacillaceae</taxon>
        <taxon>Paenibacillus</taxon>
    </lineage>
</organism>
<proteinExistence type="predicted"/>
<reference evidence="3 4" key="1">
    <citation type="submission" date="2018-09" db="EMBL/GenBank/DDBJ databases">
        <title>Paenibacillus SK2017-BO5.</title>
        <authorList>
            <person name="Piskunova J.V."/>
            <person name="Dubiley S.A."/>
            <person name="Severinov K.V."/>
        </authorList>
    </citation>
    <scope>NUCLEOTIDE SEQUENCE [LARGE SCALE GENOMIC DNA]</scope>
    <source>
        <strain evidence="3 4">BO5</strain>
    </source>
</reference>
<feature type="transmembrane region" description="Helical" evidence="2">
    <location>
        <begin position="43"/>
        <end position="64"/>
    </location>
</feature>
<gene>
    <name evidence="3" type="ORF">DQX05_09840</name>
</gene>
<keyword evidence="3" id="KW-0489">Methyltransferase</keyword>
<keyword evidence="3" id="KW-0808">Transferase</keyword>
<feature type="compositionally biased region" description="Basic and acidic residues" evidence="1">
    <location>
        <begin position="168"/>
        <end position="185"/>
    </location>
</feature>
<keyword evidence="2" id="KW-0472">Membrane</keyword>
<evidence type="ECO:0000256" key="1">
    <source>
        <dbReference type="SAM" id="MobiDB-lite"/>
    </source>
</evidence>
<comment type="caution">
    <text evidence="3">The sequence shown here is derived from an EMBL/GenBank/DDBJ whole genome shotgun (WGS) entry which is preliminary data.</text>
</comment>
<evidence type="ECO:0000313" key="4">
    <source>
        <dbReference type="Proteomes" id="UP000266177"/>
    </source>
</evidence>
<dbReference type="RefSeq" id="WP_119793097.1">
    <property type="nucleotide sequence ID" value="NZ_QYZD01000006.1"/>
</dbReference>
<protein>
    <submittedName>
        <fullName evidence="3">Methyltransferase</fullName>
    </submittedName>
</protein>
<dbReference type="OrthoDB" id="2598858at2"/>
<dbReference type="EMBL" id="QYZD01000006">
    <property type="protein sequence ID" value="RJG24612.1"/>
    <property type="molecule type" value="Genomic_DNA"/>
</dbReference>
<accession>A0A3A3GNT1</accession>
<dbReference type="AlphaFoldDB" id="A0A3A3GNT1"/>
<sequence length="194" mass="22507">MSRSWERQVRRNSAQLNKQLKKQGKPGIASHTAEFDEFKGRNFILPLILTGFTIIYALLGSVGTNLPSPTLYWITVICYLALALMLFLRRPFLRVTKDDLSTTKWNRLRTLKVEDIKKITYQPGFIVIEKNGKGTNWVFSRMMNRYDIEAMHARLQQFAAQNRIAYEESSKADKNDKSNETEQSDKVVFVKPKK</sequence>
<keyword evidence="2" id="KW-1133">Transmembrane helix</keyword>
<name>A0A3A3GNT1_PANTH</name>